<dbReference type="InterPro" id="IPR015517">
    <property type="entry name" value="dCMP_deaminase-rel"/>
</dbReference>
<keyword evidence="5" id="KW-0378">Hydrolase</keyword>
<dbReference type="CDD" id="cd01286">
    <property type="entry name" value="deoxycytidylate_deaminase"/>
    <property type="match status" value="1"/>
</dbReference>
<evidence type="ECO:0000256" key="6">
    <source>
        <dbReference type="ARBA" id="ARBA00022833"/>
    </source>
</evidence>
<dbReference type="Gene3D" id="3.40.140.10">
    <property type="entry name" value="Cytidine Deaminase, domain 2"/>
    <property type="match status" value="1"/>
</dbReference>
<evidence type="ECO:0000256" key="8">
    <source>
        <dbReference type="ARBA" id="ARBA00038938"/>
    </source>
</evidence>
<dbReference type="PANTHER" id="PTHR11086:SF18">
    <property type="entry name" value="DEOXYCYTIDYLATE DEAMINASE"/>
    <property type="match status" value="1"/>
</dbReference>
<reference evidence="14 15" key="1">
    <citation type="journal article" date="2018" name="Gigascience">
        <title>Genomes of trombidid mites reveal novel predicted allergens and laterally-transferred genes associated with secondary metabolism.</title>
        <authorList>
            <person name="Dong X."/>
            <person name="Chaisiri K."/>
            <person name="Xia D."/>
            <person name="Armstrong S.D."/>
            <person name="Fang Y."/>
            <person name="Donnelly M.J."/>
            <person name="Kadowaki T."/>
            <person name="McGarry J.W."/>
            <person name="Darby A.C."/>
            <person name="Makepeace B.L."/>
        </authorList>
    </citation>
    <scope>NUCLEOTIDE SEQUENCE [LARGE SCALE GENOMIC DNA]</scope>
    <source>
        <strain evidence="14">UoL-WK</strain>
    </source>
</reference>
<dbReference type="Pfam" id="PF00383">
    <property type="entry name" value="dCMP_cyt_deam_1"/>
    <property type="match status" value="1"/>
</dbReference>
<gene>
    <name evidence="14" type="ORF">B4U79_07957</name>
</gene>
<feature type="domain" description="CMP/dCMP-type deaminase" evidence="13">
    <location>
        <begin position="16"/>
        <end position="154"/>
    </location>
</feature>
<comment type="function">
    <text evidence="7">Supplies the nucleotide substrate for thymidylate synthetase.</text>
</comment>
<feature type="binding site" evidence="12">
    <location>
        <position position="112"/>
    </location>
    <ligand>
        <name>Zn(2+)</name>
        <dbReference type="ChEBI" id="CHEBI:29105"/>
        <note>catalytic</note>
    </ligand>
</feature>
<dbReference type="GO" id="GO:0008270">
    <property type="term" value="F:zinc ion binding"/>
    <property type="evidence" value="ECO:0007669"/>
    <property type="project" value="InterPro"/>
</dbReference>
<evidence type="ECO:0000256" key="4">
    <source>
        <dbReference type="ARBA" id="ARBA00022727"/>
    </source>
</evidence>
<evidence type="ECO:0000256" key="1">
    <source>
        <dbReference type="ARBA" id="ARBA00001947"/>
    </source>
</evidence>
<evidence type="ECO:0000256" key="9">
    <source>
        <dbReference type="ARBA" id="ARBA00041763"/>
    </source>
</evidence>
<evidence type="ECO:0000313" key="14">
    <source>
        <dbReference type="EMBL" id="RWS05822.1"/>
    </source>
</evidence>
<dbReference type="AlphaFoldDB" id="A0A3S3RTJ3"/>
<name>A0A3S3RTJ3_9ACAR</name>
<dbReference type="EMBL" id="NCKU01004527">
    <property type="protein sequence ID" value="RWS05822.1"/>
    <property type="molecule type" value="Genomic_DNA"/>
</dbReference>
<dbReference type="SUPFAM" id="SSF53927">
    <property type="entry name" value="Cytidine deaminase-like"/>
    <property type="match status" value="1"/>
</dbReference>
<evidence type="ECO:0000256" key="10">
    <source>
        <dbReference type="ARBA" id="ARBA00052978"/>
    </source>
</evidence>
<comment type="similarity">
    <text evidence="2">Belongs to the cytidine and deoxycytidylate deaminase family.</text>
</comment>
<evidence type="ECO:0000256" key="2">
    <source>
        <dbReference type="ARBA" id="ARBA00006576"/>
    </source>
</evidence>
<feature type="binding site" evidence="12">
    <location>
        <position position="86"/>
    </location>
    <ligand>
        <name>Zn(2+)</name>
        <dbReference type="ChEBI" id="CHEBI:29105"/>
        <note>catalytic</note>
    </ligand>
</feature>
<dbReference type="GO" id="GO:0004132">
    <property type="term" value="F:dCMP deaminase activity"/>
    <property type="evidence" value="ECO:0007669"/>
    <property type="project" value="UniProtKB-EC"/>
</dbReference>
<keyword evidence="4" id="KW-0545">Nucleotide biosynthesis</keyword>
<evidence type="ECO:0000256" key="5">
    <source>
        <dbReference type="ARBA" id="ARBA00022801"/>
    </source>
</evidence>
<dbReference type="InterPro" id="IPR016473">
    <property type="entry name" value="dCMP_deaminase"/>
</dbReference>
<dbReference type="GO" id="GO:0009165">
    <property type="term" value="P:nucleotide biosynthetic process"/>
    <property type="evidence" value="ECO:0007669"/>
    <property type="project" value="UniProtKB-KW"/>
</dbReference>
<evidence type="ECO:0000313" key="15">
    <source>
        <dbReference type="Proteomes" id="UP000285301"/>
    </source>
</evidence>
<dbReference type="InterPro" id="IPR016193">
    <property type="entry name" value="Cytidine_deaminase-like"/>
</dbReference>
<evidence type="ECO:0000256" key="12">
    <source>
        <dbReference type="PIRSR" id="PIRSR006019-2"/>
    </source>
</evidence>
<comment type="catalytic activity">
    <reaction evidence="10">
        <text>dCMP + H2O + H(+) = dUMP + NH4(+)</text>
        <dbReference type="Rhea" id="RHEA:22924"/>
        <dbReference type="ChEBI" id="CHEBI:15377"/>
        <dbReference type="ChEBI" id="CHEBI:15378"/>
        <dbReference type="ChEBI" id="CHEBI:28938"/>
        <dbReference type="ChEBI" id="CHEBI:57566"/>
        <dbReference type="ChEBI" id="CHEBI:246422"/>
        <dbReference type="EC" id="3.5.4.12"/>
    </reaction>
</comment>
<dbReference type="InterPro" id="IPR002125">
    <property type="entry name" value="CMP_dCMP_dom"/>
</dbReference>
<evidence type="ECO:0000256" key="7">
    <source>
        <dbReference type="ARBA" id="ARBA00037036"/>
    </source>
</evidence>
<dbReference type="Proteomes" id="UP000285301">
    <property type="component" value="Unassembled WGS sequence"/>
</dbReference>
<evidence type="ECO:0000259" key="13">
    <source>
        <dbReference type="PROSITE" id="PS51747"/>
    </source>
</evidence>
<sequence>MNLPNEKTGKRENYLSWDEYFMSVAYLSAMRSKDPDTQVGACIVNSQKRIVAIGYNGMPNGLDDDLMPWARTAASVLDTKYPYVCHAAMNAILNKNSASIVDCSLYSTLFPCNECAKLIIQSGITNVVYVADKYKDKAEYIASRRLLEMANVNLLQFIPNRIVTINFDSIRL</sequence>
<accession>A0A3S3RTJ3</accession>
<dbReference type="OrthoDB" id="6710946at2759"/>
<protein>
    <recommendedName>
        <fullName evidence="11">Probable deoxycytidylate deaminase</fullName>
        <ecNumber evidence="8">3.5.4.12</ecNumber>
    </recommendedName>
    <alternativeName>
        <fullName evidence="9">dCMP deaminase</fullName>
    </alternativeName>
</protein>
<dbReference type="PROSITE" id="PS51747">
    <property type="entry name" value="CYT_DCMP_DEAMINASES_2"/>
    <property type="match status" value="1"/>
</dbReference>
<proteinExistence type="inferred from homology"/>
<dbReference type="PIRSF" id="PIRSF006019">
    <property type="entry name" value="dCMP_deaminase"/>
    <property type="match status" value="1"/>
</dbReference>
<comment type="caution">
    <text evidence="14">The sequence shown here is derived from an EMBL/GenBank/DDBJ whole genome shotgun (WGS) entry which is preliminary data.</text>
</comment>
<dbReference type="FunFam" id="3.40.140.10:FF:000021">
    <property type="entry name" value="Deoxycytidylate deaminase"/>
    <property type="match status" value="1"/>
</dbReference>
<evidence type="ECO:0000256" key="3">
    <source>
        <dbReference type="ARBA" id="ARBA00022723"/>
    </source>
</evidence>
<dbReference type="EC" id="3.5.4.12" evidence="8"/>
<feature type="binding site" evidence="12">
    <location>
        <position position="115"/>
    </location>
    <ligand>
        <name>Zn(2+)</name>
        <dbReference type="ChEBI" id="CHEBI:29105"/>
        <note>catalytic</note>
    </ligand>
</feature>
<dbReference type="GO" id="GO:0006220">
    <property type="term" value="P:pyrimidine nucleotide metabolic process"/>
    <property type="evidence" value="ECO:0007669"/>
    <property type="project" value="InterPro"/>
</dbReference>
<keyword evidence="3 12" id="KW-0479">Metal-binding</keyword>
<keyword evidence="6 12" id="KW-0862">Zinc</keyword>
<comment type="cofactor">
    <cofactor evidence="1 12">
        <name>Zn(2+)</name>
        <dbReference type="ChEBI" id="CHEBI:29105"/>
    </cofactor>
</comment>
<dbReference type="PANTHER" id="PTHR11086">
    <property type="entry name" value="DEOXYCYTIDYLATE DEAMINASE-RELATED"/>
    <property type="match status" value="1"/>
</dbReference>
<organism evidence="14 15">
    <name type="scientific">Dinothrombium tinctorium</name>
    <dbReference type="NCBI Taxonomy" id="1965070"/>
    <lineage>
        <taxon>Eukaryota</taxon>
        <taxon>Metazoa</taxon>
        <taxon>Ecdysozoa</taxon>
        <taxon>Arthropoda</taxon>
        <taxon>Chelicerata</taxon>
        <taxon>Arachnida</taxon>
        <taxon>Acari</taxon>
        <taxon>Acariformes</taxon>
        <taxon>Trombidiformes</taxon>
        <taxon>Prostigmata</taxon>
        <taxon>Anystina</taxon>
        <taxon>Parasitengona</taxon>
        <taxon>Trombidioidea</taxon>
        <taxon>Trombidiidae</taxon>
        <taxon>Dinothrombium</taxon>
    </lineage>
</organism>
<keyword evidence="15" id="KW-1185">Reference proteome</keyword>
<dbReference type="STRING" id="1965070.A0A3S3RTJ3"/>
<evidence type="ECO:0000256" key="11">
    <source>
        <dbReference type="ARBA" id="ARBA00071625"/>
    </source>
</evidence>
<dbReference type="GO" id="GO:0005737">
    <property type="term" value="C:cytoplasm"/>
    <property type="evidence" value="ECO:0007669"/>
    <property type="project" value="TreeGrafter"/>
</dbReference>
<dbReference type="InterPro" id="IPR035105">
    <property type="entry name" value="Deoxycytidylate_deaminase_dom"/>
</dbReference>